<sequence length="220" mass="23012">MMPAGAAAVACAGETLWLLPELAVYWPARATLLVADVHLGKAAAFRAWGQPVPAGTTRATLARLGRALSLTGASRLIVLGDLVHARESASALGAPALAEWRARHAGVACVLVRGNHDRAAGPLSAWPDLAVQTEPWRLGPFALCHEPMQVEGAYALAGHLHPVRILHGPGRDSARLPCFDFGPGLGLLPAFGDFTGGHPLPRRAGHAQFVAADGRVLRVP</sequence>
<proteinExistence type="predicted"/>
<dbReference type="PIRSF" id="PIRSF000887">
    <property type="entry name" value="Pesterase_MJ0037"/>
    <property type="match status" value="1"/>
</dbReference>
<reference evidence="2 3" key="1">
    <citation type="submission" date="2019-07" db="EMBL/GenBank/DDBJ databases">
        <title>Qingshengfaniella alkalisoli gen. nov., sp. nov., isolated from saline soil.</title>
        <authorList>
            <person name="Xu L."/>
            <person name="Huang X.-X."/>
            <person name="Sun J.-Q."/>
        </authorList>
    </citation>
    <scope>NUCLEOTIDE SEQUENCE [LARGE SCALE GENOMIC DNA]</scope>
    <source>
        <strain evidence="2 3">DSM 27279</strain>
    </source>
</reference>
<keyword evidence="2" id="KW-0540">Nuclease</keyword>
<dbReference type="GO" id="GO:0016874">
    <property type="term" value="F:ligase activity"/>
    <property type="evidence" value="ECO:0007669"/>
    <property type="project" value="UniProtKB-KW"/>
</dbReference>
<accession>A0A556AS76</accession>
<dbReference type="Proteomes" id="UP000318405">
    <property type="component" value="Unassembled WGS sequence"/>
</dbReference>
<gene>
    <name evidence="2" type="primary">pdeM</name>
    <name evidence="2" type="ORF">FOZ76_10365</name>
</gene>
<dbReference type="EC" id="3.1.-.-" evidence="2"/>
<keyword evidence="2" id="KW-0255">Endonuclease</keyword>
<comment type="caution">
    <text evidence="2">The sequence shown here is derived from an EMBL/GenBank/DDBJ whole genome shotgun (WGS) entry which is preliminary data.</text>
</comment>
<dbReference type="RefSeq" id="WP_143948124.1">
    <property type="nucleotide sequence ID" value="NZ_BAABMB010000002.1"/>
</dbReference>
<dbReference type="NCBIfam" id="TIGR04123">
    <property type="entry name" value="P_estr_lig_assc"/>
    <property type="match status" value="1"/>
</dbReference>
<evidence type="ECO:0000313" key="3">
    <source>
        <dbReference type="Proteomes" id="UP000318405"/>
    </source>
</evidence>
<dbReference type="GO" id="GO:0016787">
    <property type="term" value="F:hydrolase activity"/>
    <property type="evidence" value="ECO:0007669"/>
    <property type="project" value="UniProtKB-KW"/>
</dbReference>
<keyword evidence="2" id="KW-0378">Hydrolase</keyword>
<protein>
    <submittedName>
        <fullName evidence="2">Ligase-associated DNA damage response endonuclease PdeM</fullName>
        <ecNumber evidence="2">3.1.-.-</ecNumber>
    </submittedName>
</protein>
<dbReference type="InterPro" id="IPR004843">
    <property type="entry name" value="Calcineurin-like_PHP"/>
</dbReference>
<keyword evidence="2" id="KW-0436">Ligase</keyword>
<dbReference type="EMBL" id="VLTJ01000020">
    <property type="protein sequence ID" value="TSH95787.1"/>
    <property type="molecule type" value="Genomic_DNA"/>
</dbReference>
<organism evidence="2 3">
    <name type="scientific">Verticiella sediminum</name>
    <dbReference type="NCBI Taxonomy" id="1247510"/>
    <lineage>
        <taxon>Bacteria</taxon>
        <taxon>Pseudomonadati</taxon>
        <taxon>Pseudomonadota</taxon>
        <taxon>Betaproteobacteria</taxon>
        <taxon>Burkholderiales</taxon>
        <taxon>Alcaligenaceae</taxon>
        <taxon>Verticiella</taxon>
    </lineage>
</organism>
<dbReference type="OrthoDB" id="9795838at2"/>
<keyword evidence="3" id="KW-1185">Reference proteome</keyword>
<dbReference type="Pfam" id="PF00149">
    <property type="entry name" value="Metallophos"/>
    <property type="match status" value="1"/>
</dbReference>
<dbReference type="Gene3D" id="3.60.21.10">
    <property type="match status" value="1"/>
</dbReference>
<dbReference type="SUPFAM" id="SSF56300">
    <property type="entry name" value="Metallo-dependent phosphatases"/>
    <property type="match status" value="1"/>
</dbReference>
<feature type="domain" description="Calcineurin-like phosphoesterase" evidence="1">
    <location>
        <begin position="32"/>
        <end position="137"/>
    </location>
</feature>
<evidence type="ECO:0000313" key="2">
    <source>
        <dbReference type="EMBL" id="TSH95787.1"/>
    </source>
</evidence>
<dbReference type="AlphaFoldDB" id="A0A556AS76"/>
<dbReference type="InterPro" id="IPR029052">
    <property type="entry name" value="Metallo-depent_PP-like"/>
</dbReference>
<evidence type="ECO:0000259" key="1">
    <source>
        <dbReference type="Pfam" id="PF00149"/>
    </source>
</evidence>
<dbReference type="PANTHER" id="PTHR39323">
    <property type="entry name" value="BLR1149 PROTEIN"/>
    <property type="match status" value="1"/>
</dbReference>
<dbReference type="InterPro" id="IPR024173">
    <property type="entry name" value="Pesterase_MJ0037-like"/>
</dbReference>
<name>A0A556AS76_9BURK</name>
<dbReference type="PANTHER" id="PTHR39323:SF1">
    <property type="entry name" value="BLR1149 PROTEIN"/>
    <property type="match status" value="1"/>
</dbReference>
<dbReference type="GO" id="GO:0004519">
    <property type="term" value="F:endonuclease activity"/>
    <property type="evidence" value="ECO:0007669"/>
    <property type="project" value="UniProtKB-KW"/>
</dbReference>
<dbReference type="InterPro" id="IPR026336">
    <property type="entry name" value="PdeM-like"/>
</dbReference>